<dbReference type="InterPro" id="IPR008280">
    <property type="entry name" value="Tub_FtsZ_C"/>
</dbReference>
<proteinExistence type="predicted"/>
<keyword evidence="4" id="KW-1185">Reference proteome</keyword>
<keyword evidence="2" id="KW-0342">GTP-binding</keyword>
<dbReference type="EMBL" id="DUZY01000002">
    <property type="protein sequence ID" value="DAD26680.1"/>
    <property type="molecule type" value="Genomic_DNA"/>
</dbReference>
<dbReference type="AlphaFoldDB" id="A0A822Y236"/>
<gene>
    <name evidence="3" type="ORF">HUJ06_028148</name>
</gene>
<keyword evidence="1" id="KW-0547">Nucleotide-binding</keyword>
<dbReference type="Proteomes" id="UP000607653">
    <property type="component" value="Unassembled WGS sequence"/>
</dbReference>
<dbReference type="InterPro" id="IPR037103">
    <property type="entry name" value="Tubulin/FtsZ-like_C"/>
</dbReference>
<evidence type="ECO:0000313" key="3">
    <source>
        <dbReference type="EMBL" id="DAD26680.1"/>
    </source>
</evidence>
<evidence type="ECO:0000256" key="1">
    <source>
        <dbReference type="ARBA" id="ARBA00022741"/>
    </source>
</evidence>
<evidence type="ECO:0000256" key="2">
    <source>
        <dbReference type="ARBA" id="ARBA00023134"/>
    </source>
</evidence>
<evidence type="ECO:0000313" key="4">
    <source>
        <dbReference type="Proteomes" id="UP000607653"/>
    </source>
</evidence>
<reference evidence="3 4" key="1">
    <citation type="journal article" date="2020" name="Mol. Biol. Evol.">
        <title>Distinct Expression and Methylation Patterns for Genes with Different Fates following a Single Whole-Genome Duplication in Flowering Plants.</title>
        <authorList>
            <person name="Shi T."/>
            <person name="Rahmani R.S."/>
            <person name="Gugger P.F."/>
            <person name="Wang M."/>
            <person name="Li H."/>
            <person name="Zhang Y."/>
            <person name="Li Z."/>
            <person name="Wang Q."/>
            <person name="Van de Peer Y."/>
            <person name="Marchal K."/>
            <person name="Chen J."/>
        </authorList>
    </citation>
    <scope>NUCLEOTIDE SEQUENCE [LARGE SCALE GENOMIC DNA]</scope>
    <source>
        <tissue evidence="3">Leaf</tissue>
    </source>
</reference>
<dbReference type="SUPFAM" id="SSF55307">
    <property type="entry name" value="Tubulin C-terminal domain-like"/>
    <property type="match status" value="1"/>
</dbReference>
<comment type="caution">
    <text evidence="3">The sequence shown here is derived from an EMBL/GenBank/DDBJ whole genome shotgun (WGS) entry which is preliminary data.</text>
</comment>
<organism evidence="3 4">
    <name type="scientific">Nelumbo nucifera</name>
    <name type="common">Sacred lotus</name>
    <dbReference type="NCBI Taxonomy" id="4432"/>
    <lineage>
        <taxon>Eukaryota</taxon>
        <taxon>Viridiplantae</taxon>
        <taxon>Streptophyta</taxon>
        <taxon>Embryophyta</taxon>
        <taxon>Tracheophyta</taxon>
        <taxon>Spermatophyta</taxon>
        <taxon>Magnoliopsida</taxon>
        <taxon>Proteales</taxon>
        <taxon>Nelumbonaceae</taxon>
        <taxon>Nelumbo</taxon>
    </lineage>
</organism>
<protein>
    <submittedName>
        <fullName evidence="3">Uncharacterized protein</fullName>
    </submittedName>
</protein>
<name>A0A822Y236_NELNU</name>
<accession>A0A822Y236</accession>
<dbReference type="Gene3D" id="3.30.1330.20">
    <property type="entry name" value="Tubulin/FtsZ, C-terminal domain"/>
    <property type="match status" value="1"/>
</dbReference>
<sequence length="50" mass="5501">MVGFAPLISCGSQQYQALVNMICADDPCHGRYLTISAMFRSKVSTKWTSS</sequence>
<dbReference type="GO" id="GO:0005525">
    <property type="term" value="F:GTP binding"/>
    <property type="evidence" value="ECO:0007669"/>
    <property type="project" value="UniProtKB-KW"/>
</dbReference>